<keyword evidence="7" id="KW-1185">Reference proteome</keyword>
<dbReference type="Gene3D" id="3.40.50.1820">
    <property type="entry name" value="alpha/beta hydrolase"/>
    <property type="match status" value="1"/>
</dbReference>
<dbReference type="Pfam" id="PF00553">
    <property type="entry name" value="CBM_2"/>
    <property type="match status" value="1"/>
</dbReference>
<evidence type="ECO:0000256" key="3">
    <source>
        <dbReference type="ARBA" id="ARBA00022801"/>
    </source>
</evidence>
<dbReference type="GO" id="GO:0052689">
    <property type="term" value="F:carboxylic ester hydrolase activity"/>
    <property type="evidence" value="ECO:0007669"/>
    <property type="project" value="UniProtKB-KW"/>
</dbReference>
<dbReference type="SUPFAM" id="SSF49384">
    <property type="entry name" value="Carbohydrate-binding domain"/>
    <property type="match status" value="1"/>
</dbReference>
<keyword evidence="1" id="KW-0719">Serine esterase</keyword>
<evidence type="ECO:0000256" key="4">
    <source>
        <dbReference type="SAM" id="SignalP"/>
    </source>
</evidence>
<dbReference type="Proteomes" id="UP000539313">
    <property type="component" value="Unassembled WGS sequence"/>
</dbReference>
<dbReference type="InterPro" id="IPR001919">
    <property type="entry name" value="CBD2"/>
</dbReference>
<evidence type="ECO:0000259" key="5">
    <source>
        <dbReference type="PROSITE" id="PS51173"/>
    </source>
</evidence>
<feature type="signal peptide" evidence="4">
    <location>
        <begin position="1"/>
        <end position="28"/>
    </location>
</feature>
<dbReference type="EMBL" id="JACJII010000001">
    <property type="protein sequence ID" value="MBA9002982.1"/>
    <property type="molecule type" value="Genomic_DNA"/>
</dbReference>
<dbReference type="SMART" id="SM00637">
    <property type="entry name" value="CBD_II"/>
    <property type="match status" value="1"/>
</dbReference>
<keyword evidence="2 4" id="KW-0732">Signal</keyword>
<protein>
    <recommendedName>
        <fullName evidence="5">CBM2 domain-containing protein</fullName>
    </recommendedName>
</protein>
<dbReference type="SUPFAM" id="SSF53474">
    <property type="entry name" value="alpha/beta-Hydrolases"/>
    <property type="match status" value="1"/>
</dbReference>
<organism evidence="6 7">
    <name type="scientific">Thermomonospora cellulosilytica</name>
    <dbReference type="NCBI Taxonomy" id="1411118"/>
    <lineage>
        <taxon>Bacteria</taxon>
        <taxon>Bacillati</taxon>
        <taxon>Actinomycetota</taxon>
        <taxon>Actinomycetes</taxon>
        <taxon>Streptosporangiales</taxon>
        <taxon>Thermomonosporaceae</taxon>
        <taxon>Thermomonospora</taxon>
    </lineage>
</organism>
<keyword evidence="3" id="KW-0378">Hydrolase</keyword>
<dbReference type="GO" id="GO:0005975">
    <property type="term" value="P:carbohydrate metabolic process"/>
    <property type="evidence" value="ECO:0007669"/>
    <property type="project" value="InterPro"/>
</dbReference>
<dbReference type="GO" id="GO:0004553">
    <property type="term" value="F:hydrolase activity, hydrolyzing O-glycosyl compounds"/>
    <property type="evidence" value="ECO:0007669"/>
    <property type="project" value="InterPro"/>
</dbReference>
<evidence type="ECO:0000313" key="6">
    <source>
        <dbReference type="EMBL" id="MBA9002982.1"/>
    </source>
</evidence>
<evidence type="ECO:0000256" key="1">
    <source>
        <dbReference type="ARBA" id="ARBA00022487"/>
    </source>
</evidence>
<comment type="caution">
    <text evidence="6">The sequence shown here is derived from an EMBL/GenBank/DDBJ whole genome shotgun (WGS) entry which is preliminary data.</text>
</comment>
<dbReference type="AlphaFoldDB" id="A0A7W3MW40"/>
<dbReference type="GO" id="GO:0030247">
    <property type="term" value="F:polysaccharide binding"/>
    <property type="evidence" value="ECO:0007669"/>
    <property type="project" value="UniProtKB-UniRule"/>
</dbReference>
<dbReference type="Gene3D" id="2.60.40.290">
    <property type="match status" value="1"/>
</dbReference>
<sequence length="517" mass="53939">MRTSVRRFGQWTLAPVVAVALAAGSLAAAGSPAAGTAAACSALPSPLPEAGALRPVSELPDPFTHYDGTRMTSPAEWDCRRAQLAELLQHYQYGHLPPAPAGVTGTRNGNTLTVTVQANGRTASFNATLGLPSGNGPFPALILLNPLAAGVTARGYAQISIDPNGIAADGSAKTGAFWELYGSNVDTGVLMAWAWGVHRTLDALRAVPQIDTGRVGVSGYSRYGKAALVAGAFDERIAATFPGSSGTAGMGNYRFFFAGGGNNETLDDIVNAFPYWFTPRFAPFRGQATRLPFDQHSLAALVAPRPLLATNGTEGSDIRTNPQGASLTYRAAKAVYEYLGAADRIGVAYRPGGHQIDMNDYNAIMDFSDKHLRGLPVTRTFDDNPYPPSPAAIPWTIPTGGPTTPPPTPPPGSPCRVTYTTNAWNTGLTASITITNTGRTTINGWRLSFALPGGQTITSGWNAAYPPADGTITAADLGHNAAIPPGGSTVIGFQATHDGNPAEPTTFTLNNTPCTTT</sequence>
<reference evidence="6 7" key="1">
    <citation type="submission" date="2020-08" db="EMBL/GenBank/DDBJ databases">
        <title>Sequencing the genomes of 1000 actinobacteria strains.</title>
        <authorList>
            <person name="Klenk H.-P."/>
        </authorList>
    </citation>
    <scope>NUCLEOTIDE SEQUENCE [LARGE SCALE GENOMIC DNA]</scope>
    <source>
        <strain evidence="6 7">DSM 45823</strain>
    </source>
</reference>
<dbReference type="RefSeq" id="WP_246442048.1">
    <property type="nucleotide sequence ID" value="NZ_JACJII010000001.1"/>
</dbReference>
<dbReference type="PROSITE" id="PS51173">
    <property type="entry name" value="CBM2"/>
    <property type="match status" value="1"/>
</dbReference>
<accession>A0A7W3MW40</accession>
<dbReference type="InterPro" id="IPR008965">
    <property type="entry name" value="CBM2/CBM3_carb-bd_dom_sf"/>
</dbReference>
<gene>
    <name evidence="6" type="ORF">HNR21_001864</name>
</gene>
<dbReference type="InterPro" id="IPR029058">
    <property type="entry name" value="AB_hydrolase_fold"/>
</dbReference>
<name>A0A7W3MW40_9ACTN</name>
<evidence type="ECO:0000313" key="7">
    <source>
        <dbReference type="Proteomes" id="UP000539313"/>
    </source>
</evidence>
<dbReference type="InterPro" id="IPR054579">
    <property type="entry name" value="GCE-like_dom"/>
</dbReference>
<feature type="domain" description="CBM2" evidence="5">
    <location>
        <begin position="408"/>
        <end position="517"/>
    </location>
</feature>
<dbReference type="InterPro" id="IPR012291">
    <property type="entry name" value="CBM2_carb-bd_dom_sf"/>
</dbReference>
<dbReference type="Pfam" id="PF22244">
    <property type="entry name" value="GCE_fung"/>
    <property type="match status" value="1"/>
</dbReference>
<evidence type="ECO:0000256" key="2">
    <source>
        <dbReference type="ARBA" id="ARBA00022729"/>
    </source>
</evidence>
<proteinExistence type="predicted"/>
<feature type="chain" id="PRO_5039063058" description="CBM2 domain-containing protein" evidence="4">
    <location>
        <begin position="29"/>
        <end position="517"/>
    </location>
</feature>